<evidence type="ECO:0000256" key="8">
    <source>
        <dbReference type="SAM" id="Phobius"/>
    </source>
</evidence>
<evidence type="ECO:0000256" key="4">
    <source>
        <dbReference type="ARBA" id="ARBA00022692"/>
    </source>
</evidence>
<evidence type="ECO:0000256" key="3">
    <source>
        <dbReference type="ARBA" id="ARBA00022475"/>
    </source>
</evidence>
<comment type="subcellular location">
    <subcellularLocation>
        <location evidence="1">Cell membrane</location>
        <topology evidence="1">Multi-pass membrane protein</topology>
    </subcellularLocation>
</comment>
<organism evidence="9">
    <name type="scientific">uncultured Actinomycetospora sp</name>
    <dbReference type="NCBI Taxonomy" id="1135996"/>
    <lineage>
        <taxon>Bacteria</taxon>
        <taxon>Bacillati</taxon>
        <taxon>Actinomycetota</taxon>
        <taxon>Actinomycetes</taxon>
        <taxon>Pseudonocardiales</taxon>
        <taxon>Pseudonocardiaceae</taxon>
        <taxon>Actinomycetospora</taxon>
        <taxon>environmental samples</taxon>
    </lineage>
</organism>
<evidence type="ECO:0000256" key="6">
    <source>
        <dbReference type="ARBA" id="ARBA00023136"/>
    </source>
</evidence>
<dbReference type="EMBL" id="CADCTH010000511">
    <property type="protein sequence ID" value="CAA9286140.1"/>
    <property type="molecule type" value="Genomic_DNA"/>
</dbReference>
<evidence type="ECO:0000256" key="2">
    <source>
        <dbReference type="ARBA" id="ARBA00010388"/>
    </source>
</evidence>
<feature type="transmembrane region" description="Helical" evidence="8">
    <location>
        <begin position="69"/>
        <end position="93"/>
    </location>
</feature>
<accession>A0A6J4JSB5</accession>
<dbReference type="PANTHER" id="PTHR34583:SF2">
    <property type="entry name" value="ANTIPORTER SUBUNIT MNHC2-RELATED"/>
    <property type="match status" value="1"/>
</dbReference>
<name>A0A6J4JSB5_9PSEU</name>
<evidence type="ECO:0000256" key="1">
    <source>
        <dbReference type="ARBA" id="ARBA00004651"/>
    </source>
</evidence>
<feature type="region of interest" description="Disordered" evidence="7">
    <location>
        <begin position="117"/>
        <end position="177"/>
    </location>
</feature>
<keyword evidence="5 8" id="KW-1133">Transmembrane helix</keyword>
<evidence type="ECO:0000256" key="5">
    <source>
        <dbReference type="ARBA" id="ARBA00022989"/>
    </source>
</evidence>
<protein>
    <submittedName>
        <fullName evidence="9">Na(+) H(+) antiporter subunit C</fullName>
    </submittedName>
</protein>
<dbReference type="Pfam" id="PF00420">
    <property type="entry name" value="Oxidored_q2"/>
    <property type="match status" value="1"/>
</dbReference>
<feature type="transmembrane region" description="Helical" evidence="8">
    <location>
        <begin position="30"/>
        <end position="49"/>
    </location>
</feature>
<reference evidence="9" key="1">
    <citation type="submission" date="2020-02" db="EMBL/GenBank/DDBJ databases">
        <authorList>
            <person name="Meier V. D."/>
        </authorList>
    </citation>
    <scope>NUCLEOTIDE SEQUENCE</scope>
    <source>
        <strain evidence="9">AVDCRST_MAG54</strain>
    </source>
</reference>
<evidence type="ECO:0000256" key="7">
    <source>
        <dbReference type="SAM" id="MobiDB-lite"/>
    </source>
</evidence>
<proteinExistence type="inferred from homology"/>
<gene>
    <name evidence="9" type="ORF">AVDCRST_MAG54-4055</name>
</gene>
<dbReference type="NCBIfam" id="NF005929">
    <property type="entry name" value="PRK07946.1"/>
    <property type="match status" value="1"/>
</dbReference>
<keyword evidence="4 8" id="KW-0812">Transmembrane</keyword>
<dbReference type="PANTHER" id="PTHR34583">
    <property type="entry name" value="ANTIPORTER SUBUNIT MNHC2-RELATED"/>
    <property type="match status" value="1"/>
</dbReference>
<evidence type="ECO:0000313" key="9">
    <source>
        <dbReference type="EMBL" id="CAA9286140.1"/>
    </source>
</evidence>
<dbReference type="Gene3D" id="1.10.287.3510">
    <property type="match status" value="1"/>
</dbReference>
<dbReference type="AlphaFoldDB" id="A0A6J4JSB5"/>
<dbReference type="InterPro" id="IPR039428">
    <property type="entry name" value="NUOK/Mnh_C1-like"/>
</dbReference>
<feature type="transmembrane region" description="Helical" evidence="8">
    <location>
        <begin position="6"/>
        <end position="23"/>
    </location>
</feature>
<keyword evidence="3" id="KW-1003">Cell membrane</keyword>
<dbReference type="GO" id="GO:0005886">
    <property type="term" value="C:plasma membrane"/>
    <property type="evidence" value="ECO:0007669"/>
    <property type="project" value="UniProtKB-SubCell"/>
</dbReference>
<dbReference type="InterPro" id="IPR050601">
    <property type="entry name" value="CPA3_antiporter_subunitC"/>
</dbReference>
<keyword evidence="6 8" id="KW-0472">Membrane</keyword>
<sequence>MTSPIVLLGLVGVLYTAGVYLILERSLTRVLLGVLVLGNATNVLVVVAGGRAGEAPLVGRAPESAMSDALVQALVLTAIVITFGVTAFLLALIHRTWTLEREDDLAEDVEDRSLRRRLARGEQEDEEELDTTSCENVADTDPDEDDGRSTESGPDPAGDGHRAPAASATGAGGEDAR</sequence>
<comment type="similarity">
    <text evidence="2">Belongs to the CPA3 antiporters (TC 2.A.63) subunit C family.</text>
</comment>